<feature type="signal peptide" evidence="1">
    <location>
        <begin position="1"/>
        <end position="28"/>
    </location>
</feature>
<reference evidence="2 3" key="1">
    <citation type="submission" date="2019-08" db="EMBL/GenBank/DDBJ databases">
        <title>Draft genome sequences of two oriental melons (Cucumis melo L. var makuwa).</title>
        <authorList>
            <person name="Kwon S.-Y."/>
        </authorList>
    </citation>
    <scope>NUCLEOTIDE SEQUENCE [LARGE SCALE GENOMIC DNA]</scope>
    <source>
        <strain evidence="3">cv. Chang Bougi</strain>
        <tissue evidence="2">Leaf</tissue>
    </source>
</reference>
<dbReference type="PANTHER" id="PTHR47266">
    <property type="entry name" value="ENDONUCLEASE-RELATED"/>
    <property type="match status" value="1"/>
</dbReference>
<feature type="chain" id="PRO_5023089492" evidence="1">
    <location>
        <begin position="29"/>
        <end position="171"/>
    </location>
</feature>
<evidence type="ECO:0000313" key="3">
    <source>
        <dbReference type="Proteomes" id="UP000321947"/>
    </source>
</evidence>
<dbReference type="GO" id="GO:0003676">
    <property type="term" value="F:nucleic acid binding"/>
    <property type="evidence" value="ECO:0007669"/>
    <property type="project" value="InterPro"/>
</dbReference>
<dbReference type="Gene3D" id="3.30.420.10">
    <property type="entry name" value="Ribonuclease H-like superfamily/Ribonuclease H"/>
    <property type="match status" value="1"/>
</dbReference>
<evidence type="ECO:0000256" key="1">
    <source>
        <dbReference type="SAM" id="SignalP"/>
    </source>
</evidence>
<name>A0A5D3CRJ5_CUCMM</name>
<dbReference type="SUPFAM" id="SSF53098">
    <property type="entry name" value="Ribonuclease H-like"/>
    <property type="match status" value="1"/>
</dbReference>
<sequence length="171" mass="19666">MGPCPSSRGFKYILLVVDFVSKWVEAKATVTDDSKVVAGFLKSNILNKFGFPRAIISDQGLKKYGVQHRIATPYHPQTNRQDDLWESLSPTSGDRCAYWAVKQSNWDPKERTKEFHDRMIAPKEFEVGKRVLLYNSRLKLTLTPTFTRILWTILTLHLSTAWLKYLSVSTN</sequence>
<organism evidence="2 3">
    <name type="scientific">Cucumis melo var. makuwa</name>
    <name type="common">Oriental melon</name>
    <dbReference type="NCBI Taxonomy" id="1194695"/>
    <lineage>
        <taxon>Eukaryota</taxon>
        <taxon>Viridiplantae</taxon>
        <taxon>Streptophyta</taxon>
        <taxon>Embryophyta</taxon>
        <taxon>Tracheophyta</taxon>
        <taxon>Spermatophyta</taxon>
        <taxon>Magnoliopsida</taxon>
        <taxon>eudicotyledons</taxon>
        <taxon>Gunneridae</taxon>
        <taxon>Pentapetalae</taxon>
        <taxon>rosids</taxon>
        <taxon>fabids</taxon>
        <taxon>Cucurbitales</taxon>
        <taxon>Cucurbitaceae</taxon>
        <taxon>Benincaseae</taxon>
        <taxon>Cucumis</taxon>
    </lineage>
</organism>
<dbReference type="Proteomes" id="UP000321947">
    <property type="component" value="Unassembled WGS sequence"/>
</dbReference>
<evidence type="ECO:0000313" key="2">
    <source>
        <dbReference type="EMBL" id="TYK14020.1"/>
    </source>
</evidence>
<keyword evidence="1" id="KW-0732">Signal</keyword>
<accession>A0A5D3CRJ5</accession>
<proteinExistence type="predicted"/>
<comment type="caution">
    <text evidence="2">The sequence shown here is derived from an EMBL/GenBank/DDBJ whole genome shotgun (WGS) entry which is preliminary data.</text>
</comment>
<dbReference type="EMBL" id="SSTD01009643">
    <property type="protein sequence ID" value="TYK14020.1"/>
    <property type="molecule type" value="Genomic_DNA"/>
</dbReference>
<dbReference type="InterPro" id="IPR052160">
    <property type="entry name" value="Gypsy_RT_Integrase-like"/>
</dbReference>
<protein>
    <submittedName>
        <fullName evidence="2">Pol polyprotein</fullName>
    </submittedName>
</protein>
<gene>
    <name evidence="2" type="ORF">E5676_scaffold268G00170</name>
</gene>
<dbReference type="AlphaFoldDB" id="A0A5D3CRJ5"/>
<dbReference type="InterPro" id="IPR012337">
    <property type="entry name" value="RNaseH-like_sf"/>
</dbReference>
<dbReference type="InterPro" id="IPR036397">
    <property type="entry name" value="RNaseH_sf"/>
</dbReference>